<dbReference type="PANTHER" id="PTHR36519:SF9">
    <property type="entry name" value="EB DOMAIN-CONTAINING PROTEIN-RELATED"/>
    <property type="match status" value="1"/>
</dbReference>
<dbReference type="EMBL" id="CCKQ01003884">
    <property type="protein sequence ID" value="CDW75024.1"/>
    <property type="molecule type" value="Genomic_DNA"/>
</dbReference>
<gene>
    <name evidence="2" type="primary">Contig18714.g19874</name>
    <name evidence="2" type="ORF">STYLEM_4009</name>
</gene>
<name>A0A078A2L4_STYLE</name>
<evidence type="ECO:0000256" key="1">
    <source>
        <dbReference type="SAM" id="SignalP"/>
    </source>
</evidence>
<evidence type="ECO:0008006" key="4">
    <source>
        <dbReference type="Google" id="ProtNLM"/>
    </source>
</evidence>
<dbReference type="PANTHER" id="PTHR36519">
    <property type="entry name" value="FIP (FUNGUS-INDUCED PROTEIN) RELATED-RELATED"/>
    <property type="match status" value="1"/>
</dbReference>
<evidence type="ECO:0000313" key="3">
    <source>
        <dbReference type="Proteomes" id="UP000039865"/>
    </source>
</evidence>
<evidence type="ECO:0000313" key="2">
    <source>
        <dbReference type="EMBL" id="CDW75024.1"/>
    </source>
</evidence>
<keyword evidence="3" id="KW-1185">Reference proteome</keyword>
<dbReference type="AlphaFoldDB" id="A0A078A2L4"/>
<feature type="chain" id="PRO_5001729206" description="Dickkopf N-terminal cysteine-rich domain-containing protein" evidence="1">
    <location>
        <begin position="18"/>
        <end position="197"/>
    </location>
</feature>
<protein>
    <recommendedName>
        <fullName evidence="4">Dickkopf N-terminal cysteine-rich domain-containing protein</fullName>
    </recommendedName>
</protein>
<reference evidence="2 3" key="1">
    <citation type="submission" date="2014-06" db="EMBL/GenBank/DDBJ databases">
        <authorList>
            <person name="Swart Estienne"/>
        </authorList>
    </citation>
    <scope>NUCLEOTIDE SEQUENCE [LARGE SCALE GENOMIC DNA]</scope>
    <source>
        <strain evidence="2 3">130c</strain>
    </source>
</reference>
<feature type="signal peptide" evidence="1">
    <location>
        <begin position="1"/>
        <end position="17"/>
    </location>
</feature>
<proteinExistence type="predicted"/>
<accession>A0A078A2L4</accession>
<sequence>MIKILVSLTFLSTLTLSKQSQHNVQSEISHGMPGHKHGIKLGCEKGSDCNMNQQCVRAVCIDNEALAELVKVYLPRELTVQTQYRRQNPQCKTVYDCPNGFDKCSMGHCMNNYKTAQLQSSIKSAYDKYSDSIYEESPKVMGEDMTCVTQMQCIAGHECHKGLCRQIIEHENSHHQKQYPKKEKTFMGYDDDYYYQN</sequence>
<dbReference type="InParanoid" id="A0A078A2L4"/>
<organism evidence="2 3">
    <name type="scientific">Stylonychia lemnae</name>
    <name type="common">Ciliate</name>
    <dbReference type="NCBI Taxonomy" id="5949"/>
    <lineage>
        <taxon>Eukaryota</taxon>
        <taxon>Sar</taxon>
        <taxon>Alveolata</taxon>
        <taxon>Ciliophora</taxon>
        <taxon>Intramacronucleata</taxon>
        <taxon>Spirotrichea</taxon>
        <taxon>Stichotrichia</taxon>
        <taxon>Sporadotrichida</taxon>
        <taxon>Oxytrichidae</taxon>
        <taxon>Stylonychinae</taxon>
        <taxon>Stylonychia</taxon>
    </lineage>
</organism>
<dbReference type="Proteomes" id="UP000039865">
    <property type="component" value="Unassembled WGS sequence"/>
</dbReference>
<keyword evidence="1" id="KW-0732">Signal</keyword>